<accession>A0A5B7EM23</accession>
<dbReference type="AlphaFoldDB" id="A0A5B7EM23"/>
<feature type="region of interest" description="Disordered" evidence="1">
    <location>
        <begin position="43"/>
        <end position="114"/>
    </location>
</feature>
<feature type="compositionally biased region" description="Basic and acidic residues" evidence="1">
    <location>
        <begin position="1"/>
        <end position="12"/>
    </location>
</feature>
<dbReference type="OrthoDB" id="6288034at2759"/>
<keyword evidence="3" id="KW-1185">Reference proteome</keyword>
<gene>
    <name evidence="2" type="ORF">E2C01_027763</name>
</gene>
<feature type="region of interest" description="Disordered" evidence="1">
    <location>
        <begin position="1"/>
        <end position="31"/>
    </location>
</feature>
<feature type="compositionally biased region" description="Polar residues" evidence="1">
    <location>
        <begin position="83"/>
        <end position="92"/>
    </location>
</feature>
<evidence type="ECO:0000313" key="3">
    <source>
        <dbReference type="Proteomes" id="UP000324222"/>
    </source>
</evidence>
<proteinExistence type="predicted"/>
<evidence type="ECO:0000256" key="1">
    <source>
        <dbReference type="SAM" id="MobiDB-lite"/>
    </source>
</evidence>
<sequence>MNGLEKLDREDLLIWDTSDTTGHRKKLRKDNCRRDTKKFSFSQRCVEAQSSSENSLPTDGESDAELFPGTKRLVKRKHRASELQRNQANHRQCSPKPRSRHNSVNNRRHKGEAR</sequence>
<name>A0A5B7EM23_PORTR</name>
<protein>
    <submittedName>
        <fullName evidence="2">Uncharacterized protein</fullName>
    </submittedName>
</protein>
<reference evidence="2 3" key="1">
    <citation type="submission" date="2019-05" db="EMBL/GenBank/DDBJ databases">
        <title>Another draft genome of Portunus trituberculatus and its Hox gene families provides insights of decapod evolution.</title>
        <authorList>
            <person name="Jeong J.-H."/>
            <person name="Song I."/>
            <person name="Kim S."/>
            <person name="Choi T."/>
            <person name="Kim D."/>
            <person name="Ryu S."/>
            <person name="Kim W."/>
        </authorList>
    </citation>
    <scope>NUCLEOTIDE SEQUENCE [LARGE SCALE GENOMIC DNA]</scope>
    <source>
        <tissue evidence="2">Muscle</tissue>
    </source>
</reference>
<dbReference type="EMBL" id="VSRR010003041">
    <property type="protein sequence ID" value="MPC34378.1"/>
    <property type="molecule type" value="Genomic_DNA"/>
</dbReference>
<dbReference type="Proteomes" id="UP000324222">
    <property type="component" value="Unassembled WGS sequence"/>
</dbReference>
<feature type="compositionally biased region" description="Polar residues" evidence="1">
    <location>
        <begin position="43"/>
        <end position="57"/>
    </location>
</feature>
<evidence type="ECO:0000313" key="2">
    <source>
        <dbReference type="EMBL" id="MPC34378.1"/>
    </source>
</evidence>
<comment type="caution">
    <text evidence="2">The sequence shown here is derived from an EMBL/GenBank/DDBJ whole genome shotgun (WGS) entry which is preliminary data.</text>
</comment>
<organism evidence="2 3">
    <name type="scientific">Portunus trituberculatus</name>
    <name type="common">Swimming crab</name>
    <name type="synonym">Neptunus trituberculatus</name>
    <dbReference type="NCBI Taxonomy" id="210409"/>
    <lineage>
        <taxon>Eukaryota</taxon>
        <taxon>Metazoa</taxon>
        <taxon>Ecdysozoa</taxon>
        <taxon>Arthropoda</taxon>
        <taxon>Crustacea</taxon>
        <taxon>Multicrustacea</taxon>
        <taxon>Malacostraca</taxon>
        <taxon>Eumalacostraca</taxon>
        <taxon>Eucarida</taxon>
        <taxon>Decapoda</taxon>
        <taxon>Pleocyemata</taxon>
        <taxon>Brachyura</taxon>
        <taxon>Eubrachyura</taxon>
        <taxon>Portunoidea</taxon>
        <taxon>Portunidae</taxon>
        <taxon>Portuninae</taxon>
        <taxon>Portunus</taxon>
    </lineage>
</organism>
<feature type="compositionally biased region" description="Basic residues" evidence="1">
    <location>
        <begin position="97"/>
        <end position="114"/>
    </location>
</feature>